<dbReference type="Proteomes" id="UP000034103">
    <property type="component" value="Chromosome"/>
</dbReference>
<evidence type="ECO:0000313" key="2">
    <source>
        <dbReference type="Proteomes" id="UP000034103"/>
    </source>
</evidence>
<dbReference type="HOGENOM" id="CLU_3170201_0_0_3"/>
<sequence length="47" mass="4923">MVLSLTSAITISTKVVVSKATSTFSPGGKLSCQRAIAFFIVSPEGYQ</sequence>
<reference evidence="1 2" key="1">
    <citation type="journal article" date="2015" name="Genome Announc.">
        <title>Complete Genome Sequence of Microcystis aeruginosa NIES-2549, a Bloom-Forming Cyanobacterium from Lake Kasumigaura, Japan.</title>
        <authorList>
            <person name="Yamaguchi H."/>
            <person name="Suzuki S."/>
            <person name="Tanabe Y."/>
            <person name="Osana Y."/>
            <person name="Shimura Y."/>
            <person name="Ishida K."/>
            <person name="Kawachi M."/>
        </authorList>
    </citation>
    <scope>NUCLEOTIDE SEQUENCE [LARGE SCALE GENOMIC DNA]</scope>
    <source>
        <strain evidence="1 2">NIES-2549</strain>
    </source>
</reference>
<name>A0A0F6U781_MICAE</name>
<dbReference type="AlphaFoldDB" id="A0A0F6U781"/>
<dbReference type="PATRIC" id="fig|1641812.3.peg.3626"/>
<proteinExistence type="predicted"/>
<organism evidence="1 2">
    <name type="scientific">Microcystis aeruginosa NIES-2549</name>
    <dbReference type="NCBI Taxonomy" id="1641812"/>
    <lineage>
        <taxon>Bacteria</taxon>
        <taxon>Bacillati</taxon>
        <taxon>Cyanobacteriota</taxon>
        <taxon>Cyanophyceae</taxon>
        <taxon>Oscillatoriophycideae</taxon>
        <taxon>Chroococcales</taxon>
        <taxon>Microcystaceae</taxon>
        <taxon>Microcystis</taxon>
    </lineage>
</organism>
<dbReference type="RefSeq" id="WP_158524809.1">
    <property type="nucleotide sequence ID" value="NZ_CP011304.1"/>
</dbReference>
<evidence type="ECO:0000313" key="1">
    <source>
        <dbReference type="EMBL" id="AKE65852.1"/>
    </source>
</evidence>
<gene>
    <name evidence="1" type="ORF">MYAER_3514</name>
</gene>
<dbReference type="EMBL" id="CP011304">
    <property type="protein sequence ID" value="AKE65852.1"/>
    <property type="molecule type" value="Genomic_DNA"/>
</dbReference>
<protein>
    <submittedName>
        <fullName evidence="1">Uncharacterized protein</fullName>
    </submittedName>
</protein>
<accession>A0A0F6U781</accession>